<keyword evidence="7" id="KW-0472">Membrane</keyword>
<dbReference type="GO" id="GO:0016887">
    <property type="term" value="F:ATP hydrolysis activity"/>
    <property type="evidence" value="ECO:0007669"/>
    <property type="project" value="InterPro"/>
</dbReference>
<dbReference type="Gene3D" id="3.30.70.260">
    <property type="match status" value="1"/>
</dbReference>
<keyword evidence="5" id="KW-1278">Translocase</keyword>
<dbReference type="Gene3D" id="3.40.50.300">
    <property type="entry name" value="P-loop containing nucleotide triphosphate hydrolases"/>
    <property type="match status" value="1"/>
</dbReference>
<evidence type="ECO:0000256" key="4">
    <source>
        <dbReference type="ARBA" id="ARBA00022840"/>
    </source>
</evidence>
<keyword evidence="6" id="KW-0029">Amino-acid transport</keyword>
<dbReference type="RefSeq" id="WP_253358538.1">
    <property type="nucleotide sequence ID" value="NZ_JAIULA010000001.1"/>
</dbReference>
<feature type="domain" description="ABC transporter" evidence="8">
    <location>
        <begin position="6"/>
        <end position="253"/>
    </location>
</feature>
<dbReference type="SMART" id="SM00930">
    <property type="entry name" value="NIL"/>
    <property type="match status" value="1"/>
</dbReference>
<dbReference type="InterPro" id="IPR018449">
    <property type="entry name" value="NIL_domain"/>
</dbReference>
<organism evidence="9 10">
    <name type="scientific">Ligilactobacillus ubinensis</name>
    <dbReference type="NCBI Taxonomy" id="2876789"/>
    <lineage>
        <taxon>Bacteria</taxon>
        <taxon>Bacillati</taxon>
        <taxon>Bacillota</taxon>
        <taxon>Bacilli</taxon>
        <taxon>Lactobacillales</taxon>
        <taxon>Lactobacillaceae</taxon>
        <taxon>Ligilactobacillus</taxon>
    </lineage>
</organism>
<dbReference type="GO" id="GO:0006865">
    <property type="term" value="P:amino acid transport"/>
    <property type="evidence" value="ECO:0007669"/>
    <property type="project" value="UniProtKB-KW"/>
</dbReference>
<keyword evidence="3" id="KW-0547">Nucleotide-binding</keyword>
<keyword evidence="1" id="KW-0813">Transport</keyword>
<evidence type="ECO:0000256" key="1">
    <source>
        <dbReference type="ARBA" id="ARBA00022448"/>
    </source>
</evidence>
<dbReference type="PANTHER" id="PTHR43166">
    <property type="entry name" value="AMINO ACID IMPORT ATP-BINDING PROTEIN"/>
    <property type="match status" value="1"/>
</dbReference>
<comment type="caution">
    <text evidence="9">The sequence shown here is derived from an EMBL/GenBank/DDBJ whole genome shotgun (WGS) entry which is preliminary data.</text>
</comment>
<sequence>MSEEIIKLDKINVTFEQKNKRIDAVKEVTLHVNKGDIYGVVGYSGAGKSTLVRVINLLQLPTSGRVEIGGAVLYQKDEQTENIIDTKTLREKRRKIGMIFQHFNLLNEQTIIQNVAFALKHSGLKEKEIQEKAQNLLNLVGLDGRENSYPVQLSGGQQQRVAIARALANDPEILISDEATSALDPKNTIQILDLLKDLNAKLGLTVVLITHEMDAVKRIANKVAVMDSGEIVERGDLLQIFTNAKEKITREFIGGSAKAIATLQDYQLAKLQQDEQIFQLTYSDKNVSEPILIRLYKDFGVEANIIYSNIEVLRGTPVGTLFVIIKGSLENQKQALEYLKSQRIIITKISEQTLVEGGSAK</sequence>
<evidence type="ECO:0000313" key="9">
    <source>
        <dbReference type="EMBL" id="MCP0885821.1"/>
    </source>
</evidence>
<accession>A0A9X2FGB9</accession>
<evidence type="ECO:0000259" key="8">
    <source>
        <dbReference type="PROSITE" id="PS50893"/>
    </source>
</evidence>
<evidence type="ECO:0000256" key="3">
    <source>
        <dbReference type="ARBA" id="ARBA00022741"/>
    </source>
</evidence>
<dbReference type="PROSITE" id="PS50893">
    <property type="entry name" value="ABC_TRANSPORTER_2"/>
    <property type="match status" value="1"/>
</dbReference>
<evidence type="ECO:0000256" key="5">
    <source>
        <dbReference type="ARBA" id="ARBA00022967"/>
    </source>
</evidence>
<keyword evidence="2" id="KW-1003">Cell membrane</keyword>
<dbReference type="SMART" id="SM00382">
    <property type="entry name" value="AAA"/>
    <property type="match status" value="1"/>
</dbReference>
<dbReference type="SUPFAM" id="SSF52540">
    <property type="entry name" value="P-loop containing nucleoside triphosphate hydrolases"/>
    <property type="match status" value="1"/>
</dbReference>
<dbReference type="InterPro" id="IPR017871">
    <property type="entry name" value="ABC_transporter-like_CS"/>
</dbReference>
<dbReference type="GO" id="GO:0005524">
    <property type="term" value="F:ATP binding"/>
    <property type="evidence" value="ECO:0007669"/>
    <property type="project" value="UniProtKB-KW"/>
</dbReference>
<dbReference type="EMBL" id="JAIULA010000001">
    <property type="protein sequence ID" value="MCP0885821.1"/>
    <property type="molecule type" value="Genomic_DNA"/>
</dbReference>
<dbReference type="PROSITE" id="PS00211">
    <property type="entry name" value="ABC_TRANSPORTER_1"/>
    <property type="match status" value="1"/>
</dbReference>
<dbReference type="Pfam" id="PF09383">
    <property type="entry name" value="NIL"/>
    <property type="match status" value="1"/>
</dbReference>
<keyword evidence="4 9" id="KW-0067">ATP-binding</keyword>
<dbReference type="Proteomes" id="UP001139006">
    <property type="component" value="Unassembled WGS sequence"/>
</dbReference>
<gene>
    <name evidence="9" type="ORF">LB941_00550</name>
</gene>
<dbReference type="InterPro" id="IPR027417">
    <property type="entry name" value="P-loop_NTPase"/>
</dbReference>
<dbReference type="SUPFAM" id="SSF55021">
    <property type="entry name" value="ACT-like"/>
    <property type="match status" value="1"/>
</dbReference>
<proteinExistence type="predicted"/>
<dbReference type="InterPro" id="IPR003593">
    <property type="entry name" value="AAA+_ATPase"/>
</dbReference>
<dbReference type="InterPro" id="IPR050086">
    <property type="entry name" value="MetN_ABC_transporter-like"/>
</dbReference>
<dbReference type="Pfam" id="PF00005">
    <property type="entry name" value="ABC_tran"/>
    <property type="match status" value="1"/>
</dbReference>
<protein>
    <submittedName>
        <fullName evidence="9">Methionine ABC transporter ATP-binding protein</fullName>
    </submittedName>
</protein>
<dbReference type="AlphaFoldDB" id="A0A9X2FGB9"/>
<evidence type="ECO:0000256" key="2">
    <source>
        <dbReference type="ARBA" id="ARBA00022475"/>
    </source>
</evidence>
<dbReference type="PANTHER" id="PTHR43166:SF30">
    <property type="entry name" value="METHIONINE IMPORT ATP-BINDING PROTEIN METN"/>
    <property type="match status" value="1"/>
</dbReference>
<dbReference type="InterPro" id="IPR045865">
    <property type="entry name" value="ACT-like_dom_sf"/>
</dbReference>
<name>A0A9X2FGB9_9LACO</name>
<evidence type="ECO:0000313" key="10">
    <source>
        <dbReference type="Proteomes" id="UP001139006"/>
    </source>
</evidence>
<keyword evidence="10" id="KW-1185">Reference proteome</keyword>
<reference evidence="9 10" key="1">
    <citation type="journal article" date="2023" name="Int. J. Syst. Evol. Microbiol.">
        <title>Ligilactobacillus ubinensis sp. nov., a novel species isolated from the wild ferment of a durian fruit (Durio zibethinus).</title>
        <authorList>
            <person name="Heng Y.C."/>
            <person name="Menon N."/>
            <person name="Chen B."/>
            <person name="Loo B.Z.L."/>
            <person name="Wong G.W.J."/>
            <person name="Lim A.C.H."/>
            <person name="Silvaraju S."/>
            <person name="Kittelmann S."/>
        </authorList>
    </citation>
    <scope>NUCLEOTIDE SEQUENCE [LARGE SCALE GENOMIC DNA]</scope>
    <source>
        <strain evidence="9 10">WILCCON 0076</strain>
    </source>
</reference>
<evidence type="ECO:0000256" key="6">
    <source>
        <dbReference type="ARBA" id="ARBA00022970"/>
    </source>
</evidence>
<dbReference type="InterPro" id="IPR003439">
    <property type="entry name" value="ABC_transporter-like_ATP-bd"/>
</dbReference>
<evidence type="ECO:0000256" key="7">
    <source>
        <dbReference type="ARBA" id="ARBA00023136"/>
    </source>
</evidence>